<proteinExistence type="predicted"/>
<dbReference type="Proteomes" id="UP001431010">
    <property type="component" value="Chromosome"/>
</dbReference>
<accession>A0ABY3RDQ1</accession>
<reference evidence="2" key="1">
    <citation type="journal article" date="2024" name="Antonie Van Leeuwenhoek">
        <title>Bradyrhizobium ontarionense sp. nov., a novel bacterial symbiont isolated from Aeschynomene indica (Indian jointvetch), harbours photosynthesis, nitrogen fixation and nitrous oxide (N2O) reductase genes.</title>
        <authorList>
            <person name="Bromfield E.S.P."/>
            <person name="Cloutier S."/>
        </authorList>
    </citation>
    <scope>NUCLEOTIDE SEQUENCE</scope>
    <source>
        <strain evidence="2">A19</strain>
    </source>
</reference>
<dbReference type="InterPro" id="IPR043019">
    <property type="entry name" value="GrlR_sf"/>
</dbReference>
<evidence type="ECO:0008006" key="4">
    <source>
        <dbReference type="Google" id="ProtNLM"/>
    </source>
</evidence>
<protein>
    <recommendedName>
        <fullName evidence="4">T3SS negative regulator,GrlR</fullName>
    </recommendedName>
</protein>
<dbReference type="EMBL" id="CP088156">
    <property type="protein sequence ID" value="UFZ05559.1"/>
    <property type="molecule type" value="Genomic_DNA"/>
</dbReference>
<dbReference type="RefSeq" id="WP_231323787.1">
    <property type="nucleotide sequence ID" value="NZ_CP088156.1"/>
</dbReference>
<organism evidence="2 3">
    <name type="scientific">Bradyrhizobium ontarionense</name>
    <dbReference type="NCBI Taxonomy" id="2898149"/>
    <lineage>
        <taxon>Bacteria</taxon>
        <taxon>Pseudomonadati</taxon>
        <taxon>Pseudomonadota</taxon>
        <taxon>Alphaproteobacteria</taxon>
        <taxon>Hyphomicrobiales</taxon>
        <taxon>Nitrobacteraceae</taxon>
        <taxon>Bradyrhizobium</taxon>
    </lineage>
</organism>
<evidence type="ECO:0000313" key="3">
    <source>
        <dbReference type="Proteomes" id="UP001431010"/>
    </source>
</evidence>
<keyword evidence="3" id="KW-1185">Reference proteome</keyword>
<feature type="region of interest" description="Disordered" evidence="1">
    <location>
        <begin position="111"/>
        <end position="133"/>
    </location>
</feature>
<sequence>MMKEGTYSAWFKTPKGQGTGIVQLVGGKVCGGDTVLSYTGCYEADGDRFTAIVKTKRHAPGQPSLFGPDELTLSLEGCCRSTPLTCWGYAAEAPDVPFEAILLFSASDDAAAPPAPRSVPKFNPDQLPKPSWR</sequence>
<gene>
    <name evidence="2" type="ORF">LQG66_04360</name>
</gene>
<dbReference type="Gene3D" id="2.40.128.380">
    <property type="entry name" value="T3SS negative regulator GrlR"/>
    <property type="match status" value="1"/>
</dbReference>
<name>A0ABY3RDQ1_9BRAD</name>
<evidence type="ECO:0000256" key="1">
    <source>
        <dbReference type="SAM" id="MobiDB-lite"/>
    </source>
</evidence>
<evidence type="ECO:0000313" key="2">
    <source>
        <dbReference type="EMBL" id="UFZ05559.1"/>
    </source>
</evidence>